<gene>
    <name evidence="2" type="ORF">AC482_06970</name>
</gene>
<keyword evidence="1" id="KW-1133">Transmembrane helix</keyword>
<dbReference type="Proteomes" id="UP000037210">
    <property type="component" value="Unassembled WGS sequence"/>
</dbReference>
<feature type="transmembrane region" description="Helical" evidence="1">
    <location>
        <begin position="12"/>
        <end position="29"/>
    </location>
</feature>
<organism evidence="2 3">
    <name type="scientific">miscellaneous Crenarchaeota group-15 archaeon DG-45</name>
    <dbReference type="NCBI Taxonomy" id="1685127"/>
    <lineage>
        <taxon>Archaea</taxon>
        <taxon>Candidatus Bathyarchaeota</taxon>
        <taxon>MCG-15</taxon>
    </lineage>
</organism>
<comment type="caution">
    <text evidence="2">The sequence shown here is derived from an EMBL/GenBank/DDBJ whole genome shotgun (WGS) entry which is preliminary data.</text>
</comment>
<sequence length="99" mass="11293">MTETRADRETLALIASLLLVVSVFSYALYSSQKPQRKVWEVKVFESYVSGGPTYVASYGSGYLRLVGSYDLEEGATYRITYYTTKRNWAEKVVSIERLD</sequence>
<keyword evidence="1" id="KW-0812">Transmembrane</keyword>
<keyword evidence="1" id="KW-0472">Membrane</keyword>
<name>A0A0M0BLI5_9ARCH</name>
<evidence type="ECO:0000256" key="1">
    <source>
        <dbReference type="SAM" id="Phobius"/>
    </source>
</evidence>
<proteinExistence type="predicted"/>
<reference evidence="2 3" key="1">
    <citation type="submission" date="2015-06" db="EMBL/GenBank/DDBJ databases">
        <title>New insights into the roles of widespread benthic archaea in carbon and nitrogen cycling.</title>
        <authorList>
            <person name="Lazar C.S."/>
            <person name="Baker B.J."/>
            <person name="Seitz K.W."/>
            <person name="Hyde A.S."/>
            <person name="Dick G.J."/>
            <person name="Hinrichs K.-U."/>
            <person name="Teske A.P."/>
        </authorList>
    </citation>
    <scope>NUCLEOTIDE SEQUENCE [LARGE SCALE GENOMIC DNA]</scope>
    <source>
        <strain evidence="2">DG-45</strain>
    </source>
</reference>
<protein>
    <submittedName>
        <fullName evidence="2">Uncharacterized protein</fullName>
    </submittedName>
</protein>
<evidence type="ECO:0000313" key="2">
    <source>
        <dbReference type="EMBL" id="KON29269.1"/>
    </source>
</evidence>
<evidence type="ECO:0000313" key="3">
    <source>
        <dbReference type="Proteomes" id="UP000037210"/>
    </source>
</evidence>
<accession>A0A0M0BLI5</accession>
<dbReference type="EMBL" id="LFWZ01000070">
    <property type="protein sequence ID" value="KON29269.1"/>
    <property type="molecule type" value="Genomic_DNA"/>
</dbReference>
<dbReference type="AlphaFoldDB" id="A0A0M0BLI5"/>